<evidence type="ECO:0000313" key="7">
    <source>
        <dbReference type="EMBL" id="EYU42914.1"/>
    </source>
</evidence>
<evidence type="ECO:0000256" key="1">
    <source>
        <dbReference type="ARBA" id="ARBA00004167"/>
    </source>
</evidence>
<keyword evidence="8" id="KW-1185">Reference proteome</keyword>
<dbReference type="STRING" id="4155.A0A022RS78"/>
<evidence type="ECO:0000256" key="2">
    <source>
        <dbReference type="ARBA" id="ARBA00010617"/>
    </source>
</evidence>
<dbReference type="KEGG" id="egt:105951770"/>
<dbReference type="InterPro" id="IPR001128">
    <property type="entry name" value="Cyt_P450"/>
</dbReference>
<keyword evidence="4 5" id="KW-0349">Heme</keyword>
<dbReference type="SUPFAM" id="SSF48264">
    <property type="entry name" value="Cytochrome P450"/>
    <property type="match status" value="1"/>
</dbReference>
<dbReference type="GO" id="GO:0016020">
    <property type="term" value="C:membrane"/>
    <property type="evidence" value="ECO:0007669"/>
    <property type="project" value="UniProtKB-SubCell"/>
</dbReference>
<evidence type="ECO:0008006" key="9">
    <source>
        <dbReference type="Google" id="ProtNLM"/>
    </source>
</evidence>
<dbReference type="EMBL" id="KI630271">
    <property type="protein sequence ID" value="EYU42914.1"/>
    <property type="molecule type" value="Genomic_DNA"/>
</dbReference>
<dbReference type="OrthoDB" id="1470350at2759"/>
<reference evidence="7 8" key="1">
    <citation type="journal article" date="2013" name="Proc. Natl. Acad. Sci. U.S.A.">
        <title>Fine-scale variation in meiotic recombination in Mimulus inferred from population shotgun sequencing.</title>
        <authorList>
            <person name="Hellsten U."/>
            <person name="Wright K.M."/>
            <person name="Jenkins J."/>
            <person name="Shu S."/>
            <person name="Yuan Y."/>
            <person name="Wessler S.R."/>
            <person name="Schmutz J."/>
            <person name="Willis J.H."/>
            <person name="Rokhsar D.S."/>
        </authorList>
    </citation>
    <scope>NUCLEOTIDE SEQUENCE [LARGE SCALE GENOMIC DNA]</scope>
    <source>
        <strain evidence="8">cv. DUN x IM62</strain>
    </source>
</reference>
<dbReference type="PRINTS" id="PR00463">
    <property type="entry name" value="EP450I"/>
</dbReference>
<dbReference type="Proteomes" id="UP000030748">
    <property type="component" value="Unassembled WGS sequence"/>
</dbReference>
<dbReference type="GO" id="GO:0016705">
    <property type="term" value="F:oxidoreductase activity, acting on paired donors, with incorporation or reduction of molecular oxygen"/>
    <property type="evidence" value="ECO:0007669"/>
    <property type="project" value="InterPro"/>
</dbReference>
<keyword evidence="6" id="KW-0472">Membrane</keyword>
<accession>A0A022RS78</accession>
<dbReference type="AlphaFoldDB" id="A0A022RS78"/>
<dbReference type="GO" id="GO:0020037">
    <property type="term" value="F:heme binding"/>
    <property type="evidence" value="ECO:0007669"/>
    <property type="project" value="InterPro"/>
</dbReference>
<dbReference type="Gene3D" id="1.10.630.10">
    <property type="entry name" value="Cytochrome P450"/>
    <property type="match status" value="1"/>
</dbReference>
<evidence type="ECO:0000313" key="8">
    <source>
        <dbReference type="Proteomes" id="UP000030748"/>
    </source>
</evidence>
<comment type="subcellular location">
    <subcellularLocation>
        <location evidence="1">Membrane</location>
        <topology evidence="1">Single-pass membrane protein</topology>
    </subcellularLocation>
</comment>
<organism evidence="7 8">
    <name type="scientific">Erythranthe guttata</name>
    <name type="common">Yellow monkey flower</name>
    <name type="synonym">Mimulus guttatus</name>
    <dbReference type="NCBI Taxonomy" id="4155"/>
    <lineage>
        <taxon>Eukaryota</taxon>
        <taxon>Viridiplantae</taxon>
        <taxon>Streptophyta</taxon>
        <taxon>Embryophyta</taxon>
        <taxon>Tracheophyta</taxon>
        <taxon>Spermatophyta</taxon>
        <taxon>Magnoliopsida</taxon>
        <taxon>eudicotyledons</taxon>
        <taxon>Gunneridae</taxon>
        <taxon>Pentapetalae</taxon>
        <taxon>asterids</taxon>
        <taxon>lamiids</taxon>
        <taxon>Lamiales</taxon>
        <taxon>Phrymaceae</taxon>
        <taxon>Erythranthe</taxon>
    </lineage>
</organism>
<protein>
    <recommendedName>
        <fullName evidence="9">Cytochrome P450</fullName>
    </recommendedName>
</protein>
<dbReference type="Pfam" id="PF00067">
    <property type="entry name" value="p450"/>
    <property type="match status" value="2"/>
</dbReference>
<keyword evidence="6" id="KW-1133">Transmembrane helix</keyword>
<keyword evidence="4 5" id="KW-0408">Iron</keyword>
<dbReference type="PROSITE" id="PS00086">
    <property type="entry name" value="CYTOCHROME_P450"/>
    <property type="match status" value="1"/>
</dbReference>
<dbReference type="InterPro" id="IPR002401">
    <property type="entry name" value="Cyt_P450_E_grp-I"/>
</dbReference>
<dbReference type="GO" id="GO:0048868">
    <property type="term" value="P:pollen tube development"/>
    <property type="evidence" value="ECO:0000318"/>
    <property type="project" value="GO_Central"/>
</dbReference>
<dbReference type="PANTHER" id="PTHR24291:SF185">
    <property type="entry name" value="PREMNASPIRODIENE OXYGENASE-LIKE"/>
    <property type="match status" value="1"/>
</dbReference>
<dbReference type="OMA" id="YGHCKLI"/>
<evidence type="ECO:0000256" key="6">
    <source>
        <dbReference type="SAM" id="Phobius"/>
    </source>
</evidence>
<keyword evidence="6" id="KW-0812">Transmembrane</keyword>
<gene>
    <name evidence="7" type="ORF">MIMGU_mgv1a005239mg</name>
</gene>
<keyword evidence="4 5" id="KW-0479">Metal-binding</keyword>
<keyword evidence="5" id="KW-0503">Monooxygenase</keyword>
<proteinExistence type="inferred from homology"/>
<dbReference type="eggNOG" id="KOG0158">
    <property type="taxonomic scope" value="Eukaryota"/>
</dbReference>
<comment type="similarity">
    <text evidence="2 5">Belongs to the cytochrome P450 family.</text>
</comment>
<evidence type="ECO:0000256" key="5">
    <source>
        <dbReference type="RuleBase" id="RU000461"/>
    </source>
</evidence>
<evidence type="ECO:0000256" key="3">
    <source>
        <dbReference type="ARBA" id="ARBA00023002"/>
    </source>
</evidence>
<feature type="transmembrane region" description="Helical" evidence="6">
    <location>
        <begin position="12"/>
        <end position="37"/>
    </location>
</feature>
<name>A0A022RS78_ERYGU</name>
<dbReference type="PANTHER" id="PTHR24291">
    <property type="entry name" value="CYTOCHROME P450 FAMILY 4"/>
    <property type="match status" value="1"/>
</dbReference>
<dbReference type="InterPro" id="IPR050196">
    <property type="entry name" value="Cytochrome_P450_Monoox"/>
</dbReference>
<evidence type="ECO:0000256" key="4">
    <source>
        <dbReference type="PIRSR" id="PIRSR602401-1"/>
    </source>
</evidence>
<dbReference type="InterPro" id="IPR036396">
    <property type="entry name" value="Cyt_P450_sf"/>
</dbReference>
<dbReference type="InterPro" id="IPR017972">
    <property type="entry name" value="Cyt_P450_CS"/>
</dbReference>
<feature type="binding site" description="axial binding residue" evidence="4">
    <location>
        <position position="436"/>
    </location>
    <ligand>
        <name>heme</name>
        <dbReference type="ChEBI" id="CHEBI:30413"/>
    </ligand>
    <ligandPart>
        <name>Fe</name>
        <dbReference type="ChEBI" id="CHEBI:18248"/>
    </ligandPart>
</feature>
<dbReference type="GO" id="GO:0004497">
    <property type="term" value="F:monooxygenase activity"/>
    <property type="evidence" value="ECO:0000318"/>
    <property type="project" value="GO_Central"/>
</dbReference>
<comment type="cofactor">
    <cofactor evidence="4">
        <name>heme</name>
        <dbReference type="ChEBI" id="CHEBI:30413"/>
    </cofactor>
</comment>
<keyword evidence="3 5" id="KW-0560">Oxidoreductase</keyword>
<dbReference type="PRINTS" id="PR00385">
    <property type="entry name" value="P450"/>
</dbReference>
<sequence>MAASCFERQLNAISWVSLITVTAFLLVKLANIFGLWIKARPIPGPPCPSFYGHGHLITRSNLTDILYKCHMKYGRVVKLWLGPTQLLVSIEDSELIKEVLWKAEDKLPLTGRAFRLAFGKSSLFISSFDKVEHQRKLLEVKLGGKLLERASLIPDKIFCSIIEIAQNETTKGGIECETISLSLAFSILGSTIFGDVFLSWPKAIVYKELLMKIAKDACFWGSYSVTPFWKQEFWRYQDSCTRLKFLTEELAKECRQNCNTEFSWAFEPCGELISLMFHGSLTMAALVANILTRLVTHLDIQDEIYSEIVMAQKVRRKTYEQNVEGMPKLLATVYESARLLPAGPLLQRCSLDNDLNLKNGTVIPAGAIIVVPVQLVQSNTETWGKDADKFNPYRFVLPTEPISDKKESLEGFDSCAMKEPNEFEAFLPFGYGARACIGQKLAVRGISSLFAALLGQYEIRLQSGSESNPKPTMNNYILELLPSPKIVFIKRK</sequence>
<dbReference type="CDD" id="cd00302">
    <property type="entry name" value="cytochrome_P450"/>
    <property type="match status" value="1"/>
</dbReference>
<dbReference type="PhylomeDB" id="A0A022RS78"/>
<dbReference type="GO" id="GO:0005506">
    <property type="term" value="F:iron ion binding"/>
    <property type="evidence" value="ECO:0007669"/>
    <property type="project" value="InterPro"/>
</dbReference>